<dbReference type="PRINTS" id="PR00260">
    <property type="entry name" value="CHEMTRNSDUCR"/>
</dbReference>
<dbReference type="PANTHER" id="PTHR43531:SF14">
    <property type="entry name" value="METHYL-ACCEPTING CHEMOTAXIS PROTEIN I-RELATED"/>
    <property type="match status" value="1"/>
</dbReference>
<evidence type="ECO:0000256" key="6">
    <source>
        <dbReference type="SAM" id="Phobius"/>
    </source>
</evidence>
<dbReference type="InterPro" id="IPR004090">
    <property type="entry name" value="Chemotax_Me-accpt_rcpt"/>
</dbReference>
<dbReference type="InterPro" id="IPR051310">
    <property type="entry name" value="MCP_chemotaxis"/>
</dbReference>
<proteinExistence type="inferred from homology"/>
<name>A0A7X4KPA1_9BURK</name>
<keyword evidence="6" id="KW-0812">Transmembrane</keyword>
<accession>A0A7X4KPA1</accession>
<dbReference type="PANTHER" id="PTHR43531">
    <property type="entry name" value="PROTEIN ICFG"/>
    <property type="match status" value="1"/>
</dbReference>
<sequence>MQSPRFKLSHRFALLLGIFVFGFAAYGYWSFHTLSQLKVNGPLYQNIVQNKDLVADVLPPPEYIIESYLVALQLDRAADGAGQQALATRLQALKKDYDTRHTYWQQAGLDATLGDILLRRAHEPALAFYALAFDSYLPALRSGDRDAATAVLARMGAQYELHRKAVDEVVQLAVKRTEDDEVAARTSIASAHAGLLALFLLSLGAAVAVAVVILRGLLKRLGGEPDYAASVCKEIAAGKLNVPIALRTGDSGSLLADMHAMQERLARTVSGIKTAVDTLGTGAAQISAGNLDLSVRTEQQTASLGQTTAAMQALTDHVRSNAGNAREANQLAQSASSIAEQGGAVVAQVVDTMAAINASSARIVDIIGVIDGIAFQTNILALNAAVEAARAGEQGRGFAVVAGEVRSLAQRSATAAHEIKQLIDDSVQKMASGSKLVSQAGGTMVDVVDSVRRVTGIMADIAAASEQQQGGIENVHSAIAQMEDVTQQNAALVEEAAAAAASLQDQAEQLAAAVSIFRLAR</sequence>
<dbReference type="RefSeq" id="WP_161073999.1">
    <property type="nucleotide sequence ID" value="NZ_WWCU01000026.1"/>
</dbReference>
<dbReference type="SUPFAM" id="SSF58104">
    <property type="entry name" value="Methyl-accepting chemotaxis protein (MCP) signaling domain"/>
    <property type="match status" value="1"/>
</dbReference>
<evidence type="ECO:0000259" key="7">
    <source>
        <dbReference type="PROSITE" id="PS50111"/>
    </source>
</evidence>
<evidence type="ECO:0000256" key="2">
    <source>
        <dbReference type="ARBA" id="ARBA00022481"/>
    </source>
</evidence>
<reference evidence="8 9" key="1">
    <citation type="submission" date="2019-12" db="EMBL/GenBank/DDBJ databases">
        <title>Novel species isolated from a subtropical stream in China.</title>
        <authorList>
            <person name="Lu H."/>
        </authorList>
    </citation>
    <scope>NUCLEOTIDE SEQUENCE [LARGE SCALE GENOMIC DNA]</scope>
    <source>
        <strain evidence="8 9">FT127W</strain>
    </source>
</reference>
<dbReference type="FunFam" id="1.10.287.950:FF:000001">
    <property type="entry name" value="Methyl-accepting chemotaxis sensory transducer"/>
    <property type="match status" value="1"/>
</dbReference>
<evidence type="ECO:0000256" key="1">
    <source>
        <dbReference type="ARBA" id="ARBA00004370"/>
    </source>
</evidence>
<keyword evidence="6" id="KW-0472">Membrane</keyword>
<feature type="domain" description="Methyl-accepting transducer" evidence="7">
    <location>
        <begin position="275"/>
        <end position="504"/>
    </location>
</feature>
<dbReference type="EMBL" id="WWCU01000026">
    <property type="protein sequence ID" value="MYN09700.1"/>
    <property type="molecule type" value="Genomic_DNA"/>
</dbReference>
<dbReference type="GO" id="GO:0006935">
    <property type="term" value="P:chemotaxis"/>
    <property type="evidence" value="ECO:0007669"/>
    <property type="project" value="InterPro"/>
</dbReference>
<keyword evidence="9" id="KW-1185">Reference proteome</keyword>
<evidence type="ECO:0000256" key="3">
    <source>
        <dbReference type="ARBA" id="ARBA00029447"/>
    </source>
</evidence>
<comment type="similarity">
    <text evidence="3">Belongs to the methyl-accepting chemotaxis (MCP) protein family.</text>
</comment>
<keyword evidence="6" id="KW-1133">Transmembrane helix</keyword>
<keyword evidence="4" id="KW-0807">Transducer</keyword>
<dbReference type="AlphaFoldDB" id="A0A7X4KPA1"/>
<dbReference type="GO" id="GO:0004888">
    <property type="term" value="F:transmembrane signaling receptor activity"/>
    <property type="evidence" value="ECO:0007669"/>
    <property type="project" value="InterPro"/>
</dbReference>
<dbReference type="Gene3D" id="1.10.287.950">
    <property type="entry name" value="Methyl-accepting chemotaxis protein"/>
    <property type="match status" value="1"/>
</dbReference>
<dbReference type="GO" id="GO:0005886">
    <property type="term" value="C:plasma membrane"/>
    <property type="evidence" value="ECO:0007669"/>
    <property type="project" value="TreeGrafter"/>
</dbReference>
<organism evidence="8 9">
    <name type="scientific">Pseudoduganella aquatica</name>
    <dbReference type="NCBI Taxonomy" id="2660641"/>
    <lineage>
        <taxon>Bacteria</taxon>
        <taxon>Pseudomonadati</taxon>
        <taxon>Pseudomonadota</taxon>
        <taxon>Betaproteobacteria</taxon>
        <taxon>Burkholderiales</taxon>
        <taxon>Oxalobacteraceae</taxon>
        <taxon>Telluria group</taxon>
        <taxon>Pseudoduganella</taxon>
    </lineage>
</organism>
<dbReference type="CDD" id="cd11386">
    <property type="entry name" value="MCP_signal"/>
    <property type="match status" value="1"/>
</dbReference>
<feature type="coiled-coil region" evidence="5">
    <location>
        <begin position="475"/>
        <end position="513"/>
    </location>
</feature>
<evidence type="ECO:0000313" key="8">
    <source>
        <dbReference type="EMBL" id="MYN09700.1"/>
    </source>
</evidence>
<dbReference type="PROSITE" id="PS50111">
    <property type="entry name" value="CHEMOTAXIS_TRANSDUC_2"/>
    <property type="match status" value="1"/>
</dbReference>
<dbReference type="Proteomes" id="UP000450676">
    <property type="component" value="Unassembled WGS sequence"/>
</dbReference>
<gene>
    <name evidence="8" type="ORF">GTP77_20470</name>
</gene>
<dbReference type="InterPro" id="IPR004089">
    <property type="entry name" value="MCPsignal_dom"/>
</dbReference>
<evidence type="ECO:0000256" key="5">
    <source>
        <dbReference type="SAM" id="Coils"/>
    </source>
</evidence>
<evidence type="ECO:0000256" key="4">
    <source>
        <dbReference type="PROSITE-ProRule" id="PRU00284"/>
    </source>
</evidence>
<comment type="subcellular location">
    <subcellularLocation>
        <location evidence="1">Membrane</location>
    </subcellularLocation>
</comment>
<comment type="caution">
    <text evidence="8">The sequence shown here is derived from an EMBL/GenBank/DDBJ whole genome shotgun (WGS) entry which is preliminary data.</text>
</comment>
<keyword evidence="5" id="KW-0175">Coiled coil</keyword>
<dbReference type="GO" id="GO:0007165">
    <property type="term" value="P:signal transduction"/>
    <property type="evidence" value="ECO:0007669"/>
    <property type="project" value="UniProtKB-KW"/>
</dbReference>
<feature type="transmembrane region" description="Helical" evidence="6">
    <location>
        <begin position="12"/>
        <end position="29"/>
    </location>
</feature>
<dbReference type="SMART" id="SM00283">
    <property type="entry name" value="MA"/>
    <property type="match status" value="1"/>
</dbReference>
<dbReference type="Pfam" id="PF00015">
    <property type="entry name" value="MCPsignal"/>
    <property type="match status" value="1"/>
</dbReference>
<feature type="transmembrane region" description="Helical" evidence="6">
    <location>
        <begin position="193"/>
        <end position="214"/>
    </location>
</feature>
<keyword evidence="2" id="KW-0488">Methylation</keyword>
<evidence type="ECO:0000313" key="9">
    <source>
        <dbReference type="Proteomes" id="UP000450676"/>
    </source>
</evidence>
<protein>
    <submittedName>
        <fullName evidence="8">Methyl-accepting chemotaxis protein</fullName>
    </submittedName>
</protein>